<gene>
    <name evidence="1" type="ORF">COS26_02715</name>
</gene>
<comment type="caution">
    <text evidence="1">The sequence shown here is derived from an EMBL/GenBank/DDBJ whole genome shotgun (WGS) entry which is preliminary data.</text>
</comment>
<organism evidence="1 2">
    <name type="scientific">Candidatus Nealsonbacteria bacterium CG02_land_8_20_14_3_00_40_11</name>
    <dbReference type="NCBI Taxonomy" id="1974700"/>
    <lineage>
        <taxon>Bacteria</taxon>
        <taxon>Candidatus Nealsoniibacteriota</taxon>
    </lineage>
</organism>
<evidence type="ECO:0000313" key="2">
    <source>
        <dbReference type="Proteomes" id="UP000230304"/>
    </source>
</evidence>
<dbReference type="GO" id="GO:0009307">
    <property type="term" value="P:DNA restriction-modification system"/>
    <property type="evidence" value="ECO:0007669"/>
    <property type="project" value="InterPro"/>
</dbReference>
<dbReference type="EMBL" id="PEUA01000061">
    <property type="protein sequence ID" value="PIV42017.1"/>
    <property type="molecule type" value="Genomic_DNA"/>
</dbReference>
<dbReference type="InterPro" id="IPR019067">
    <property type="entry name" value="Restrct_endonuc_II_MamI"/>
</dbReference>
<evidence type="ECO:0000313" key="1">
    <source>
        <dbReference type="EMBL" id="PIV42017.1"/>
    </source>
</evidence>
<protein>
    <recommendedName>
        <fullName evidence="3">MamI family restriction endonuclease</fullName>
    </recommendedName>
</protein>
<name>A0A2M7D7E4_9BACT</name>
<dbReference type="AlphaFoldDB" id="A0A2M7D7E4"/>
<proteinExistence type="predicted"/>
<evidence type="ECO:0008006" key="3">
    <source>
        <dbReference type="Google" id="ProtNLM"/>
    </source>
</evidence>
<sequence>MQPNKKFITIDNNISKIKALLYELVLQPRLNAIKWSLITKQTPNIKIGYPGQHLASLITGMEGERTGARGNDLIDGSEVKSCSRIDQLDICYDCKSPVARLEEICSNCGSKNIDRKNDSKWLFSIRSKDELNFLLHGVGRVLLVIGDYPDFENGNFEKIRFQAFEIWPENKRNYRFAEIMANYYNKIYLAHKKKNAGKNPAPKNFWPYQYQFYICNPILIFSCLVTKANSNPKIEIQYYLEPSANREKQESILMPASILNELEMNLIFKKAPKSEVIKVIKKDHLDKLRKLEKLTLKEKQKMFIGINEELRKVLPLRDTDKISTSKTKYLRRNHLK</sequence>
<reference evidence="2" key="1">
    <citation type="submission" date="2017-09" db="EMBL/GenBank/DDBJ databases">
        <title>Depth-based differentiation of microbial function through sediment-hosted aquifers and enrichment of novel symbionts in the deep terrestrial subsurface.</title>
        <authorList>
            <person name="Probst A.J."/>
            <person name="Ladd B."/>
            <person name="Jarett J.K."/>
            <person name="Geller-Mcgrath D.E."/>
            <person name="Sieber C.M.K."/>
            <person name="Emerson J.B."/>
            <person name="Anantharaman K."/>
            <person name="Thomas B.C."/>
            <person name="Malmstrom R."/>
            <person name="Stieglmeier M."/>
            <person name="Klingl A."/>
            <person name="Woyke T."/>
            <person name="Ryan C.M."/>
            <person name="Banfield J.F."/>
        </authorList>
    </citation>
    <scope>NUCLEOTIDE SEQUENCE [LARGE SCALE GENOMIC DNA]</scope>
</reference>
<dbReference type="GO" id="GO:0009036">
    <property type="term" value="F:type II site-specific deoxyribonuclease activity"/>
    <property type="evidence" value="ECO:0007669"/>
    <property type="project" value="InterPro"/>
</dbReference>
<dbReference type="Pfam" id="PF09567">
    <property type="entry name" value="RE_MamI"/>
    <property type="match status" value="1"/>
</dbReference>
<dbReference type="Proteomes" id="UP000230304">
    <property type="component" value="Unassembled WGS sequence"/>
</dbReference>
<accession>A0A2M7D7E4</accession>
<dbReference type="GO" id="GO:0003677">
    <property type="term" value="F:DNA binding"/>
    <property type="evidence" value="ECO:0007669"/>
    <property type="project" value="InterPro"/>
</dbReference>